<dbReference type="EMBL" id="BDRX01000042">
    <property type="protein sequence ID" value="GBF93549.1"/>
    <property type="molecule type" value="Genomic_DNA"/>
</dbReference>
<comment type="caution">
    <text evidence="1">The sequence shown here is derived from an EMBL/GenBank/DDBJ whole genome shotgun (WGS) entry which is preliminary data.</text>
</comment>
<keyword evidence="2" id="KW-1185">Reference proteome</keyword>
<dbReference type="AlphaFoldDB" id="A0A2V0P1V1"/>
<organism evidence="1 2">
    <name type="scientific">Raphidocelis subcapitata</name>
    <dbReference type="NCBI Taxonomy" id="307507"/>
    <lineage>
        <taxon>Eukaryota</taxon>
        <taxon>Viridiplantae</taxon>
        <taxon>Chlorophyta</taxon>
        <taxon>core chlorophytes</taxon>
        <taxon>Chlorophyceae</taxon>
        <taxon>CS clade</taxon>
        <taxon>Sphaeropleales</taxon>
        <taxon>Selenastraceae</taxon>
        <taxon>Raphidocelis</taxon>
    </lineage>
</organism>
<proteinExistence type="predicted"/>
<dbReference type="GO" id="GO:0016020">
    <property type="term" value="C:membrane"/>
    <property type="evidence" value="ECO:0007669"/>
    <property type="project" value="TreeGrafter"/>
</dbReference>
<reference evidence="1 2" key="1">
    <citation type="journal article" date="2018" name="Sci. Rep.">
        <title>Raphidocelis subcapitata (=Pseudokirchneriella subcapitata) provides an insight into genome evolution and environmental adaptations in the Sphaeropleales.</title>
        <authorList>
            <person name="Suzuki S."/>
            <person name="Yamaguchi H."/>
            <person name="Nakajima N."/>
            <person name="Kawachi M."/>
        </authorList>
    </citation>
    <scope>NUCLEOTIDE SEQUENCE [LARGE SCALE GENOMIC DNA]</scope>
    <source>
        <strain evidence="1 2">NIES-35</strain>
    </source>
</reference>
<dbReference type="GO" id="GO:0030149">
    <property type="term" value="P:sphingolipid catabolic process"/>
    <property type="evidence" value="ECO:0007669"/>
    <property type="project" value="TreeGrafter"/>
</dbReference>
<dbReference type="GO" id="GO:0071944">
    <property type="term" value="C:cell periphery"/>
    <property type="evidence" value="ECO:0007669"/>
    <property type="project" value="TreeGrafter"/>
</dbReference>
<gene>
    <name evidence="1" type="ORF">Rsub_06269</name>
</gene>
<dbReference type="GO" id="GO:0004620">
    <property type="term" value="F:phospholipase activity"/>
    <property type="evidence" value="ECO:0007669"/>
    <property type="project" value="TreeGrafter"/>
</dbReference>
<dbReference type="PANTHER" id="PTHR12393:SF6">
    <property type="entry name" value="SPHINGOMYELIN PHOSPHODIESTERASE 2"/>
    <property type="match status" value="1"/>
</dbReference>
<dbReference type="GO" id="GO:0005783">
    <property type="term" value="C:endoplasmic reticulum"/>
    <property type="evidence" value="ECO:0007669"/>
    <property type="project" value="TreeGrafter"/>
</dbReference>
<dbReference type="GO" id="GO:0046513">
    <property type="term" value="P:ceramide biosynthetic process"/>
    <property type="evidence" value="ECO:0007669"/>
    <property type="project" value="TreeGrafter"/>
</dbReference>
<dbReference type="OrthoDB" id="549039at2759"/>
<evidence type="ECO:0000313" key="2">
    <source>
        <dbReference type="Proteomes" id="UP000247498"/>
    </source>
</evidence>
<dbReference type="Proteomes" id="UP000247498">
    <property type="component" value="Unassembled WGS sequence"/>
</dbReference>
<name>A0A2V0P1V1_9CHLO</name>
<dbReference type="SUPFAM" id="SSF140860">
    <property type="entry name" value="Pseudo ankyrin repeat-like"/>
    <property type="match status" value="1"/>
</dbReference>
<dbReference type="PANTHER" id="PTHR12393">
    <property type="entry name" value="SPHINGOMYELIN PHOSPHODIESTERASE RELATED"/>
    <property type="match status" value="1"/>
</dbReference>
<dbReference type="STRING" id="307507.A0A2V0P1V1"/>
<sequence>MLPTAHATTTMDVAAAALPPDLLARICSLLLPGDAILTVPRLNKALAVAAAPRVAELRKAMAALQEAARRTWWLSRREYQSFSVPLWALQEAWPQLTRQQRAYGAARAAFHGDLATLRWALPQRDDAGTLCCATAASGGQLEALQCARALGCEWSADTCSEAARGGHLAVLQWARTQQPPCPWGARTCMAAAEGGHLAVLQWLRAQQPPCPWDWETCRAAAEGGHLAVLQWARAQQPPCPWGAGTCMAAADCGHLAVLQWARAQQPPCPWSVADCLGAAKFGKADETTIEWIRAQAALEGVVV</sequence>
<dbReference type="InParanoid" id="A0A2V0P1V1"/>
<accession>A0A2V0P1V1</accession>
<evidence type="ECO:0000313" key="1">
    <source>
        <dbReference type="EMBL" id="GBF93549.1"/>
    </source>
</evidence>
<protein>
    <submittedName>
        <fullName evidence="1">Uncharacterized protein</fullName>
    </submittedName>
</protein>